<evidence type="ECO:0000256" key="1">
    <source>
        <dbReference type="SAM" id="MobiDB-lite"/>
    </source>
</evidence>
<dbReference type="SUPFAM" id="SSF49265">
    <property type="entry name" value="Fibronectin type III"/>
    <property type="match status" value="1"/>
</dbReference>
<organism evidence="4 5">
    <name type="scientific">Adineta steineri</name>
    <dbReference type="NCBI Taxonomy" id="433720"/>
    <lineage>
        <taxon>Eukaryota</taxon>
        <taxon>Metazoa</taxon>
        <taxon>Spiralia</taxon>
        <taxon>Gnathifera</taxon>
        <taxon>Rotifera</taxon>
        <taxon>Eurotatoria</taxon>
        <taxon>Bdelloidea</taxon>
        <taxon>Adinetida</taxon>
        <taxon>Adinetidae</taxon>
        <taxon>Adineta</taxon>
    </lineage>
</organism>
<evidence type="ECO:0000256" key="3">
    <source>
        <dbReference type="SAM" id="SignalP"/>
    </source>
</evidence>
<accession>A0A813XQN3</accession>
<feature type="compositionally biased region" description="Low complexity" evidence="1">
    <location>
        <begin position="227"/>
        <end position="262"/>
    </location>
</feature>
<sequence length="289" mass="31699">MQKYQQRLLVFVLFITTTYADLKIQSFGPLSAVKVTGDLSSVYPTHIEVGAKVTGCSKPTCECSVKTTGIDDDPVPLTFTAESEDLGFAQISNLRPQTPYLITLTCIFTVTEPETKTETENRTTTIITDYDRPLAPKIVKVSLALNKITINWQPGSTSGVTYDFFKIIVDNKMTADNIDSHKTSFEMPDVYNYGVEHTIYVQACKKNNQKHATCSRLEGNGEKFKQAAPTDAPTTTTTATTTTAGPIPTEMTSSPTTASTPTSTKSIGVHSYTISIPIIIFSLFFFLLK</sequence>
<gene>
    <name evidence="4" type="ORF">QVE165_LOCUS8042</name>
</gene>
<evidence type="ECO:0000313" key="5">
    <source>
        <dbReference type="Proteomes" id="UP000663832"/>
    </source>
</evidence>
<keyword evidence="2" id="KW-1133">Transmembrane helix</keyword>
<keyword evidence="3" id="KW-0732">Signal</keyword>
<feature type="signal peptide" evidence="3">
    <location>
        <begin position="1"/>
        <end position="20"/>
    </location>
</feature>
<dbReference type="InterPro" id="IPR036116">
    <property type="entry name" value="FN3_sf"/>
</dbReference>
<feature type="transmembrane region" description="Helical" evidence="2">
    <location>
        <begin position="269"/>
        <end position="288"/>
    </location>
</feature>
<evidence type="ECO:0000313" key="4">
    <source>
        <dbReference type="EMBL" id="CAF0873835.1"/>
    </source>
</evidence>
<dbReference type="EMBL" id="CAJNOM010000035">
    <property type="protein sequence ID" value="CAF0873835.1"/>
    <property type="molecule type" value="Genomic_DNA"/>
</dbReference>
<proteinExistence type="predicted"/>
<feature type="chain" id="PRO_5033044445" evidence="3">
    <location>
        <begin position="21"/>
        <end position="289"/>
    </location>
</feature>
<keyword evidence="5" id="KW-1185">Reference proteome</keyword>
<dbReference type="OrthoDB" id="10045309at2759"/>
<reference evidence="4" key="1">
    <citation type="submission" date="2021-02" db="EMBL/GenBank/DDBJ databases">
        <authorList>
            <person name="Nowell W R."/>
        </authorList>
    </citation>
    <scope>NUCLEOTIDE SEQUENCE</scope>
</reference>
<dbReference type="Proteomes" id="UP000663832">
    <property type="component" value="Unassembled WGS sequence"/>
</dbReference>
<comment type="caution">
    <text evidence="4">The sequence shown here is derived from an EMBL/GenBank/DDBJ whole genome shotgun (WGS) entry which is preliminary data.</text>
</comment>
<dbReference type="AlphaFoldDB" id="A0A813XQN3"/>
<evidence type="ECO:0000256" key="2">
    <source>
        <dbReference type="SAM" id="Phobius"/>
    </source>
</evidence>
<keyword evidence="2" id="KW-0472">Membrane</keyword>
<name>A0A813XQN3_9BILA</name>
<protein>
    <submittedName>
        <fullName evidence="4">Uncharacterized protein</fullName>
    </submittedName>
</protein>
<feature type="region of interest" description="Disordered" evidence="1">
    <location>
        <begin position="224"/>
        <end position="262"/>
    </location>
</feature>
<keyword evidence="2" id="KW-0812">Transmembrane</keyword>